<dbReference type="Gene3D" id="1.10.645.10">
    <property type="entry name" value="Cytochrome-c3 Hydrogenase, chain B"/>
    <property type="match status" value="1"/>
</dbReference>
<feature type="domain" description="NADH-quinone oxidoreductase subunit D" evidence="2">
    <location>
        <begin position="234"/>
        <end position="477"/>
    </location>
</feature>
<dbReference type="PANTHER" id="PTHR43485:SF1">
    <property type="entry name" value="FORMATE HYDROGENLYASE SUBUNIT 5-RELATED"/>
    <property type="match status" value="1"/>
</dbReference>
<dbReference type="SUPFAM" id="SSF56762">
    <property type="entry name" value="HydB/Nqo4-like"/>
    <property type="match status" value="1"/>
</dbReference>
<dbReference type="AlphaFoldDB" id="A0A2T2WMQ3"/>
<sequence>MPSSTTTVDSNRQRLSDYPQWLQVWQRAREGEYETVILSASDDMLSVVLMHRQTGAVYSLDWSRSFQQKPLGPPPSALGILETLSAEHELARQWPRWGWRSGRRPPVRGKGLFIYPLGPVRADVAESLLYQLTVMGDDIVHVQLENGFKRRHIRELAVSRTVSSAYSLVSVFTTTSNVHHSLAMAQAVEDAWEVDIGPGAAVTRTLVAELERAASHLGDLAAIAVSTGLTVAQMEFLHLKETILRINDQLFGHRYSRHTVIPGGINTELWPRQADLVQIRQIVTNVLTEVATIARDLENTTSFLDRLHGAGTVPAQAVAAIRPVGPVGRAAGLAMDVRQVHPYADYPHHNLHIPVLSSGDSYARFRIRVAELTVSLKLIHEILRNWDRDAIRVQSDKLTRFDESRPRRRTGIGLVEAPRGLLAYQIHFSPDTGRIAQLHVATPSQRNWAVYPVTMANGNILQDFPIVDASFSLSVAGWDG</sequence>
<proteinExistence type="predicted"/>
<dbReference type="InterPro" id="IPR029014">
    <property type="entry name" value="NiFe-Hase_large"/>
</dbReference>
<dbReference type="PANTHER" id="PTHR43485">
    <property type="entry name" value="HYDROGENASE-4 COMPONENT G"/>
    <property type="match status" value="1"/>
</dbReference>
<organism evidence="3 4">
    <name type="scientific">Sulfobacillus acidophilus</name>
    <dbReference type="NCBI Taxonomy" id="53633"/>
    <lineage>
        <taxon>Bacteria</taxon>
        <taxon>Bacillati</taxon>
        <taxon>Bacillota</taxon>
        <taxon>Clostridia</taxon>
        <taxon>Eubacteriales</taxon>
        <taxon>Clostridiales Family XVII. Incertae Sedis</taxon>
        <taxon>Sulfobacillus</taxon>
    </lineage>
</organism>
<dbReference type="EMBL" id="PXYV01000005">
    <property type="protein sequence ID" value="PSR23506.1"/>
    <property type="molecule type" value="Genomic_DNA"/>
</dbReference>
<dbReference type="InterPro" id="IPR052197">
    <property type="entry name" value="ComplexI_49kDa-like"/>
</dbReference>
<comment type="caution">
    <text evidence="3">The sequence shown here is derived from an EMBL/GenBank/DDBJ whole genome shotgun (WGS) entry which is preliminary data.</text>
</comment>
<protein>
    <submittedName>
        <fullName evidence="3">Hydrogenase-3 subunit E</fullName>
    </submittedName>
</protein>
<reference evidence="3 4" key="1">
    <citation type="journal article" date="2014" name="BMC Genomics">
        <title>Comparison of environmental and isolate Sulfobacillus genomes reveals diverse carbon, sulfur, nitrogen, and hydrogen metabolisms.</title>
        <authorList>
            <person name="Justice N.B."/>
            <person name="Norman A."/>
            <person name="Brown C.T."/>
            <person name="Singh A."/>
            <person name="Thomas B.C."/>
            <person name="Banfield J.F."/>
        </authorList>
    </citation>
    <scope>NUCLEOTIDE SEQUENCE [LARGE SCALE GENOMIC DNA]</scope>
    <source>
        <strain evidence="3">AMDSBA3</strain>
    </source>
</reference>
<dbReference type="GO" id="GO:0048038">
    <property type="term" value="F:quinone binding"/>
    <property type="evidence" value="ECO:0007669"/>
    <property type="project" value="InterPro"/>
</dbReference>
<dbReference type="GO" id="GO:0016651">
    <property type="term" value="F:oxidoreductase activity, acting on NAD(P)H"/>
    <property type="evidence" value="ECO:0007669"/>
    <property type="project" value="InterPro"/>
</dbReference>
<dbReference type="InterPro" id="IPR001135">
    <property type="entry name" value="NADH_Q_OxRdtase_suD"/>
</dbReference>
<dbReference type="Pfam" id="PF00346">
    <property type="entry name" value="Complex1_49kDa"/>
    <property type="match status" value="1"/>
</dbReference>
<dbReference type="GO" id="GO:0051287">
    <property type="term" value="F:NAD binding"/>
    <property type="evidence" value="ECO:0007669"/>
    <property type="project" value="InterPro"/>
</dbReference>
<evidence type="ECO:0000313" key="4">
    <source>
        <dbReference type="Proteomes" id="UP000241848"/>
    </source>
</evidence>
<gene>
    <name evidence="3" type="ORF">C7B45_02920</name>
</gene>
<name>A0A2T2WMQ3_9FIRM</name>
<accession>A0A2T2WMQ3</accession>
<dbReference type="Proteomes" id="UP000241848">
    <property type="component" value="Unassembled WGS sequence"/>
</dbReference>
<evidence type="ECO:0000256" key="1">
    <source>
        <dbReference type="ARBA" id="ARBA00023002"/>
    </source>
</evidence>
<evidence type="ECO:0000313" key="3">
    <source>
        <dbReference type="EMBL" id="PSR23506.1"/>
    </source>
</evidence>
<keyword evidence="1" id="KW-0560">Oxidoreductase</keyword>
<evidence type="ECO:0000259" key="2">
    <source>
        <dbReference type="Pfam" id="PF00346"/>
    </source>
</evidence>